<protein>
    <submittedName>
        <fullName evidence="3">Uncharacterized protein</fullName>
    </submittedName>
</protein>
<organism evidence="3 4">
    <name type="scientific">Pseudofrankia asymbiotica</name>
    <dbReference type="NCBI Taxonomy" id="1834516"/>
    <lineage>
        <taxon>Bacteria</taxon>
        <taxon>Bacillati</taxon>
        <taxon>Actinomycetota</taxon>
        <taxon>Actinomycetes</taxon>
        <taxon>Frankiales</taxon>
        <taxon>Frankiaceae</taxon>
        <taxon>Pseudofrankia</taxon>
    </lineage>
</organism>
<dbReference type="STRING" id="1834516.BL253_06420"/>
<keyword evidence="4" id="KW-1185">Reference proteome</keyword>
<keyword evidence="2" id="KW-0472">Membrane</keyword>
<reference evidence="4" key="1">
    <citation type="submission" date="2016-10" db="EMBL/GenBank/DDBJ databases">
        <title>Frankia sp. NRRL B-16386 Genome sequencing.</title>
        <authorList>
            <person name="Ghodhbane-Gtari F."/>
            <person name="Swanson E."/>
            <person name="Gueddou A."/>
            <person name="Hezbri K."/>
            <person name="Ktari K."/>
            <person name="Nouioui I."/>
            <person name="Morris K."/>
            <person name="Simpson S."/>
            <person name="Abebe-Akele F."/>
            <person name="Thomas K."/>
            <person name="Gtari M."/>
            <person name="Tisa L.S."/>
        </authorList>
    </citation>
    <scope>NUCLEOTIDE SEQUENCE [LARGE SCALE GENOMIC DNA]</scope>
    <source>
        <strain evidence="4">NRRL B-16386</strain>
    </source>
</reference>
<feature type="transmembrane region" description="Helical" evidence="2">
    <location>
        <begin position="250"/>
        <end position="271"/>
    </location>
</feature>
<feature type="compositionally biased region" description="Polar residues" evidence="1">
    <location>
        <begin position="48"/>
        <end position="58"/>
    </location>
</feature>
<sequence length="426" mass="42371">MTPTGERAKASRRLASVEMTSILSRTAGSLPRRGATRSVPADRRRTPNAMTDSMSLQAVTPEAVADAPERTGGRRARGGQDRSGTATGSRTGPRTGPKTARGTRDAGRSDEPLADRGPAAGPAGESRGLKPGPDAGGARGGQHEDGPRTRFGGSAAALDPLTDPEGRGAREAVRSGDDARPAGRGRSRSGTAGSEGRAGGSGRRFAAAGVEDALELGEDEAERPPTSRRGPAADGDAAADDRLAWFRHGWLGPLAVAVVVALVSLGIYVLVVGRGGGGHSGASDTAATAILSPVGTNPDAKVGKAMADGTYNCIAGAAPAAPSASTGTTPGAAGPSAAAGPAPGAHAGVLIVPPTNGKYQWNGQQGDYTIATPTFDDASNVIAAVAFTSGPLQGQVGNSIAVWPAGGRAQATMQVTKGGNMSCALN</sequence>
<feature type="region of interest" description="Disordered" evidence="1">
    <location>
        <begin position="319"/>
        <end position="339"/>
    </location>
</feature>
<feature type="compositionally biased region" description="Polar residues" evidence="1">
    <location>
        <begin position="82"/>
        <end position="92"/>
    </location>
</feature>
<dbReference type="AlphaFoldDB" id="A0A1V2II62"/>
<feature type="compositionally biased region" description="Polar residues" evidence="1">
    <location>
        <begin position="18"/>
        <end position="27"/>
    </location>
</feature>
<dbReference type="Proteomes" id="UP000188929">
    <property type="component" value="Unassembled WGS sequence"/>
</dbReference>
<keyword evidence="2" id="KW-1133">Transmembrane helix</keyword>
<evidence type="ECO:0000256" key="2">
    <source>
        <dbReference type="SAM" id="Phobius"/>
    </source>
</evidence>
<feature type="region of interest" description="Disordered" evidence="1">
    <location>
        <begin position="216"/>
        <end position="236"/>
    </location>
</feature>
<feature type="compositionally biased region" description="Basic and acidic residues" evidence="1">
    <location>
        <begin position="102"/>
        <end position="114"/>
    </location>
</feature>
<feature type="compositionally biased region" description="Low complexity" evidence="1">
    <location>
        <begin position="182"/>
        <end position="195"/>
    </location>
</feature>
<gene>
    <name evidence="3" type="ORF">BL253_06420</name>
</gene>
<evidence type="ECO:0000256" key="1">
    <source>
        <dbReference type="SAM" id="MobiDB-lite"/>
    </source>
</evidence>
<name>A0A1V2II62_9ACTN</name>
<dbReference type="RefSeq" id="WP_076814452.1">
    <property type="nucleotide sequence ID" value="NZ_MOMC01000013.1"/>
</dbReference>
<feature type="compositionally biased region" description="Basic and acidic residues" evidence="1">
    <location>
        <begin position="164"/>
        <end position="181"/>
    </location>
</feature>
<dbReference type="OrthoDB" id="3218469at2"/>
<accession>A0A1V2II62</accession>
<evidence type="ECO:0000313" key="4">
    <source>
        <dbReference type="Proteomes" id="UP000188929"/>
    </source>
</evidence>
<keyword evidence="2" id="KW-0812">Transmembrane</keyword>
<feature type="region of interest" description="Disordered" evidence="1">
    <location>
        <begin position="1"/>
        <end position="204"/>
    </location>
</feature>
<proteinExistence type="predicted"/>
<evidence type="ECO:0000313" key="3">
    <source>
        <dbReference type="EMBL" id="ONH32121.1"/>
    </source>
</evidence>
<comment type="caution">
    <text evidence="3">The sequence shown here is derived from an EMBL/GenBank/DDBJ whole genome shotgun (WGS) entry which is preliminary data.</text>
</comment>
<dbReference type="EMBL" id="MOMC01000013">
    <property type="protein sequence ID" value="ONH32121.1"/>
    <property type="molecule type" value="Genomic_DNA"/>
</dbReference>